<keyword evidence="1" id="KW-1133">Transmembrane helix</keyword>
<evidence type="ECO:0008006" key="4">
    <source>
        <dbReference type="Google" id="ProtNLM"/>
    </source>
</evidence>
<keyword evidence="1" id="KW-0812">Transmembrane</keyword>
<dbReference type="EMBL" id="LHZX01000221">
    <property type="protein sequence ID" value="KXV70535.1"/>
    <property type="molecule type" value="Genomic_DNA"/>
</dbReference>
<gene>
    <name evidence="2" type="ORF">AD951_02700</name>
</gene>
<reference evidence="2 3" key="1">
    <citation type="submission" date="2015-06" db="EMBL/GenBank/DDBJ databases">
        <title>Improved classification and identification of acetic acid bacteria using matrix-assisted laser desorption/ionization time-of-flight mass spectrometry; Gluconobacter nephelii and Gluconobacter uchimurae are later heterotypic synonyms of Gluconobacter japonicus and Gluconobacter oxydans, respectively.</title>
        <authorList>
            <person name="Li L."/>
            <person name="Cleenwerck I."/>
            <person name="De Vuyst L."/>
            <person name="Vandamme P."/>
        </authorList>
    </citation>
    <scope>NUCLEOTIDE SEQUENCE [LARGE SCALE GENOMIC DNA]</scope>
    <source>
        <strain evidence="2 3">LMG 1699</strain>
    </source>
</reference>
<evidence type="ECO:0000256" key="1">
    <source>
        <dbReference type="SAM" id="Phobius"/>
    </source>
</evidence>
<dbReference type="Proteomes" id="UP000075377">
    <property type="component" value="Unassembled WGS sequence"/>
</dbReference>
<comment type="caution">
    <text evidence="2">The sequence shown here is derived from an EMBL/GenBank/DDBJ whole genome shotgun (WGS) entry which is preliminary data.</text>
</comment>
<proteinExistence type="predicted"/>
<name>A0A149URL9_9PROT</name>
<dbReference type="RefSeq" id="WP_061498991.1">
    <property type="nucleotide sequence ID" value="NZ_LHZX01000221.1"/>
</dbReference>
<feature type="transmembrane region" description="Helical" evidence="1">
    <location>
        <begin position="62"/>
        <end position="80"/>
    </location>
</feature>
<feature type="transmembrane region" description="Helical" evidence="1">
    <location>
        <begin position="31"/>
        <end position="50"/>
    </location>
</feature>
<evidence type="ECO:0000313" key="2">
    <source>
        <dbReference type="EMBL" id="KXV70535.1"/>
    </source>
</evidence>
<dbReference type="AlphaFoldDB" id="A0A149URL9"/>
<sequence length="109" mass="11608">MWKIVLWFLFCVSTAATMLMLLSGGAWTDYAAISASVAGGIAIGMFETFLSPDDLKKPRLLTIVLATIILAASAVFNLYLDAPYMKALNMTAGFIAAVAATQIGKDARI</sequence>
<accession>A0A149URL9</accession>
<organism evidence="2 3">
    <name type="scientific">Acetobacter malorum</name>
    <dbReference type="NCBI Taxonomy" id="178901"/>
    <lineage>
        <taxon>Bacteria</taxon>
        <taxon>Pseudomonadati</taxon>
        <taxon>Pseudomonadota</taxon>
        <taxon>Alphaproteobacteria</taxon>
        <taxon>Acetobacterales</taxon>
        <taxon>Acetobacteraceae</taxon>
        <taxon>Acetobacter</taxon>
    </lineage>
</organism>
<keyword evidence="1" id="KW-0472">Membrane</keyword>
<protein>
    <recommendedName>
        <fullName evidence="4">Holin</fullName>
    </recommendedName>
</protein>
<dbReference type="PATRIC" id="fig|178901.14.peg.2337"/>
<evidence type="ECO:0000313" key="3">
    <source>
        <dbReference type="Proteomes" id="UP000075377"/>
    </source>
</evidence>